<comment type="caution">
    <text evidence="1">The sequence shown here is derived from an EMBL/GenBank/DDBJ whole genome shotgun (WGS) entry which is preliminary data.</text>
</comment>
<evidence type="ECO:0000313" key="2">
    <source>
        <dbReference type="Proteomes" id="UP000017938"/>
    </source>
</evidence>
<dbReference type="AlphaFoldDB" id="R6TEM6"/>
<name>R6TEM6_9BACT</name>
<proteinExistence type="predicted"/>
<dbReference type="EMBL" id="CBFW010000087">
    <property type="protein sequence ID" value="CDC71878.1"/>
    <property type="molecule type" value="Genomic_DNA"/>
</dbReference>
<accession>R6TEM6</accession>
<evidence type="ECO:0000313" key="1">
    <source>
        <dbReference type="EMBL" id="CDC71878.1"/>
    </source>
</evidence>
<organism evidence="1 2">
    <name type="scientific">Candidatus Colimorpha enterica</name>
    <dbReference type="NCBI Taxonomy" id="3083063"/>
    <lineage>
        <taxon>Bacteria</taxon>
        <taxon>Pseudomonadati</taxon>
        <taxon>Bacteroidota</taxon>
        <taxon>Bacteroidia</taxon>
        <taxon>Bacteroidales</taxon>
        <taxon>Candidatus Colimorpha</taxon>
    </lineage>
</organism>
<reference evidence="1" key="1">
    <citation type="submission" date="2012-11" db="EMBL/GenBank/DDBJ databases">
        <title>Dependencies among metagenomic species, viruses, plasmids and units of genetic variation.</title>
        <authorList>
            <person name="Nielsen H.B."/>
            <person name="Almeida M."/>
            <person name="Juncker A.S."/>
            <person name="Rasmussen S."/>
            <person name="Li J."/>
            <person name="Sunagawa S."/>
            <person name="Plichta D."/>
            <person name="Gautier L."/>
            <person name="Le Chatelier E."/>
            <person name="Peletier E."/>
            <person name="Bonde I."/>
            <person name="Nielsen T."/>
            <person name="Manichanh C."/>
            <person name="Arumugam M."/>
            <person name="Batto J."/>
            <person name="Santos M.B.Q.D."/>
            <person name="Blom N."/>
            <person name="Borruel N."/>
            <person name="Burgdorf K.S."/>
            <person name="Boumezbeur F."/>
            <person name="Casellas F."/>
            <person name="Dore J."/>
            <person name="Guarner F."/>
            <person name="Hansen T."/>
            <person name="Hildebrand F."/>
            <person name="Kaas R.S."/>
            <person name="Kennedy S."/>
            <person name="Kristiansen K."/>
            <person name="Kultima J.R."/>
            <person name="Leonard P."/>
            <person name="Levenez F."/>
            <person name="Lund O."/>
            <person name="Moumen B."/>
            <person name="Le Paslier D."/>
            <person name="Pons N."/>
            <person name="Pedersen O."/>
            <person name="Prifti E."/>
            <person name="Qin J."/>
            <person name="Raes J."/>
            <person name="Tap J."/>
            <person name="Tims S."/>
            <person name="Ussery D.W."/>
            <person name="Yamada T."/>
            <person name="MetaHit consortium"/>
            <person name="Renault P."/>
            <person name="Sicheritz-Ponten T."/>
            <person name="Bork P."/>
            <person name="Wang J."/>
            <person name="Brunak S."/>
            <person name="Ehrlich S.D."/>
        </authorList>
    </citation>
    <scope>NUCLEOTIDE SEQUENCE [LARGE SCALE GENOMIC DNA]</scope>
</reference>
<dbReference type="Proteomes" id="UP000017938">
    <property type="component" value="Unassembled WGS sequence"/>
</dbReference>
<sequence>MDYQSKLEYIEKNYRLGNDMFNLAKQQDPGLTPLGRAFCKAFSDEFGIDVKHCHMLEVGGISVVIWYDGKCDLCKSETDKCLDDRYQQKAKKLFFDCIRQLGLPPFPEDVRLNFSMGKFFEAARGNYIWANIEYLNQRLRLEFPRANVTMFRVCYPPEYILLFTKPSDIPNNLTIAKMSGFIDSVCRENDKLGLFCGYSSTPRFSDFETEKPNLMGILIDNQWYHS</sequence>
<protein>
    <submittedName>
        <fullName evidence="1">Uncharacterized protein</fullName>
    </submittedName>
</protein>
<gene>
    <name evidence="1" type="ORF">BN580_00938</name>
</gene>